<name>W4LGS7_ENTF1</name>
<dbReference type="HOGENOM" id="CLU_2022489_0_0_7"/>
<comment type="caution">
    <text evidence="1">The sequence shown here is derived from an EMBL/GenBank/DDBJ whole genome shotgun (WGS) entry which is preliminary data.</text>
</comment>
<gene>
    <name evidence="1" type="ORF">ETSY1_23845</name>
</gene>
<dbReference type="Proteomes" id="UP000019141">
    <property type="component" value="Unassembled WGS sequence"/>
</dbReference>
<accession>W4LGS7</accession>
<evidence type="ECO:0000313" key="2">
    <source>
        <dbReference type="Proteomes" id="UP000019141"/>
    </source>
</evidence>
<reference evidence="1 2" key="1">
    <citation type="journal article" date="2014" name="Nature">
        <title>An environmental bacterial taxon with a large and distinct metabolic repertoire.</title>
        <authorList>
            <person name="Wilson M.C."/>
            <person name="Mori T."/>
            <person name="Ruckert C."/>
            <person name="Uria A.R."/>
            <person name="Helf M.J."/>
            <person name="Takada K."/>
            <person name="Gernert C."/>
            <person name="Steffens U.A."/>
            <person name="Heycke N."/>
            <person name="Schmitt S."/>
            <person name="Rinke C."/>
            <person name="Helfrich E.J."/>
            <person name="Brachmann A.O."/>
            <person name="Gurgui C."/>
            <person name="Wakimoto T."/>
            <person name="Kracht M."/>
            <person name="Crusemann M."/>
            <person name="Hentschel U."/>
            <person name="Abe I."/>
            <person name="Matsunaga S."/>
            <person name="Kalinowski J."/>
            <person name="Takeyama H."/>
            <person name="Piel J."/>
        </authorList>
    </citation>
    <scope>NUCLEOTIDE SEQUENCE [LARGE SCALE GENOMIC DNA]</scope>
    <source>
        <strain evidence="2">TSY1</strain>
    </source>
</reference>
<keyword evidence="2" id="KW-1185">Reference proteome</keyword>
<organism evidence="1 2">
    <name type="scientific">Entotheonella factor</name>
    <dbReference type="NCBI Taxonomy" id="1429438"/>
    <lineage>
        <taxon>Bacteria</taxon>
        <taxon>Pseudomonadati</taxon>
        <taxon>Nitrospinota/Tectimicrobiota group</taxon>
        <taxon>Candidatus Tectimicrobiota</taxon>
        <taxon>Candidatus Entotheonellia</taxon>
        <taxon>Candidatus Entotheonellales</taxon>
        <taxon>Candidatus Entotheonellaceae</taxon>
        <taxon>Candidatus Entotheonella</taxon>
    </lineage>
</organism>
<dbReference type="AlphaFoldDB" id="W4LGS7"/>
<sequence>MFEFLRTQLKHKISRKSLAVALDGLDQRFGLNTVEFRQISVQHHFLSAYEFDDSGDHRRRDVFVSRHAWTLAHRFRLRRLCIYKESIFSGRDLISTNKPQSQLRNRCFLLVVWVWIWDALHD</sequence>
<proteinExistence type="predicted"/>
<evidence type="ECO:0000313" key="1">
    <source>
        <dbReference type="EMBL" id="ETW97114.1"/>
    </source>
</evidence>
<protein>
    <submittedName>
        <fullName evidence="1">Uncharacterized protein</fullName>
    </submittedName>
</protein>
<dbReference type="EMBL" id="AZHW01000700">
    <property type="protein sequence ID" value="ETW97114.1"/>
    <property type="molecule type" value="Genomic_DNA"/>
</dbReference>